<evidence type="ECO:0000259" key="5">
    <source>
        <dbReference type="PROSITE" id="PS51462"/>
    </source>
</evidence>
<dbReference type="CDD" id="cd04666">
    <property type="entry name" value="NUDIX_DIPP2_like_Nudt4"/>
    <property type="match status" value="1"/>
</dbReference>
<dbReference type="PANTHER" id="PTHR12629">
    <property type="entry name" value="DIPHOSPHOINOSITOL POLYPHOSPHATE PHOSPHOHYDROLASE"/>
    <property type="match status" value="1"/>
</dbReference>
<dbReference type="InterPro" id="IPR000086">
    <property type="entry name" value="NUDIX_hydrolase_dom"/>
</dbReference>
<dbReference type="PROSITE" id="PS51462">
    <property type="entry name" value="NUDIX"/>
    <property type="match status" value="1"/>
</dbReference>
<organism evidence="6 7">
    <name type="scientific">Thiomicrorhabdus marina</name>
    <dbReference type="NCBI Taxonomy" id="2818442"/>
    <lineage>
        <taxon>Bacteria</taxon>
        <taxon>Pseudomonadati</taxon>
        <taxon>Pseudomonadota</taxon>
        <taxon>Gammaproteobacteria</taxon>
        <taxon>Thiotrichales</taxon>
        <taxon>Piscirickettsiaceae</taxon>
        <taxon>Thiomicrorhabdus</taxon>
    </lineage>
</organism>
<sequence>MANKPDWLNERSAAIPIIKDKSGFNVVLVTTKPKEKDNWIFPKGQVELGMTAYDSAAKEAFEEAGVIGRINSTLFDQYQHQKWGGKMLVKVYTLEVTEILDTWDEMRDRNRQIVPLDQAIEIVHSVQKETLIKLKQQLF</sequence>
<evidence type="ECO:0000313" key="6">
    <source>
        <dbReference type="EMBL" id="MBO1925967.1"/>
    </source>
</evidence>
<proteinExistence type="predicted"/>
<dbReference type="EMBL" id="JAGETV010000001">
    <property type="protein sequence ID" value="MBO1925967.1"/>
    <property type="molecule type" value="Genomic_DNA"/>
</dbReference>
<evidence type="ECO:0000256" key="4">
    <source>
        <dbReference type="ARBA" id="ARBA00022842"/>
    </source>
</evidence>
<keyword evidence="7" id="KW-1185">Reference proteome</keyword>
<evidence type="ECO:0000256" key="1">
    <source>
        <dbReference type="ARBA" id="ARBA00001946"/>
    </source>
</evidence>
<accession>A0ABS3Q0X6</accession>
<comment type="cofactor">
    <cofactor evidence="1">
        <name>Mg(2+)</name>
        <dbReference type="ChEBI" id="CHEBI:18420"/>
    </cofactor>
</comment>
<dbReference type="InterPro" id="IPR047198">
    <property type="entry name" value="DDP-like_NUDIX"/>
</dbReference>
<dbReference type="GO" id="GO:0016787">
    <property type="term" value="F:hydrolase activity"/>
    <property type="evidence" value="ECO:0007669"/>
    <property type="project" value="UniProtKB-KW"/>
</dbReference>
<dbReference type="SUPFAM" id="SSF55811">
    <property type="entry name" value="Nudix"/>
    <property type="match status" value="1"/>
</dbReference>
<dbReference type="Pfam" id="PF00293">
    <property type="entry name" value="NUDIX"/>
    <property type="match status" value="1"/>
</dbReference>
<reference evidence="6 7" key="1">
    <citation type="submission" date="2021-03" db="EMBL/GenBank/DDBJ databases">
        <title>Thiomicrorhabdus sp.nov.,novel sulfur-oxidizing bacteria isolated from coastal sediment.</title>
        <authorList>
            <person name="Liu X."/>
        </authorList>
    </citation>
    <scope>NUCLEOTIDE SEQUENCE [LARGE SCALE GENOMIC DNA]</scope>
    <source>
        <strain evidence="6 7">6S2-11</strain>
    </source>
</reference>
<keyword evidence="4" id="KW-0460">Magnesium</keyword>
<protein>
    <submittedName>
        <fullName evidence="6">NUDIX hydrolase</fullName>
    </submittedName>
</protein>
<comment type="caution">
    <text evidence="6">The sequence shown here is derived from an EMBL/GenBank/DDBJ whole genome shotgun (WGS) entry which is preliminary data.</text>
</comment>
<name>A0ABS3Q0X6_9GAMM</name>
<gene>
    <name evidence="6" type="ORF">J3998_00125</name>
</gene>
<dbReference type="RefSeq" id="WP_208146011.1">
    <property type="nucleotide sequence ID" value="NZ_JAGETV010000001.1"/>
</dbReference>
<dbReference type="PANTHER" id="PTHR12629:SF0">
    <property type="entry name" value="DIPHOSPHOINOSITOL-POLYPHOSPHATE DIPHOSPHATASE"/>
    <property type="match status" value="1"/>
</dbReference>
<evidence type="ECO:0000313" key="7">
    <source>
        <dbReference type="Proteomes" id="UP000664835"/>
    </source>
</evidence>
<evidence type="ECO:0000256" key="2">
    <source>
        <dbReference type="ARBA" id="ARBA00022723"/>
    </source>
</evidence>
<dbReference type="Gene3D" id="3.90.79.10">
    <property type="entry name" value="Nucleoside Triphosphate Pyrophosphohydrolase"/>
    <property type="match status" value="1"/>
</dbReference>
<keyword evidence="2" id="KW-0479">Metal-binding</keyword>
<feature type="domain" description="Nudix hydrolase" evidence="5">
    <location>
        <begin position="8"/>
        <end position="139"/>
    </location>
</feature>
<keyword evidence="3 6" id="KW-0378">Hydrolase</keyword>
<dbReference type="Proteomes" id="UP000664835">
    <property type="component" value="Unassembled WGS sequence"/>
</dbReference>
<evidence type="ECO:0000256" key="3">
    <source>
        <dbReference type="ARBA" id="ARBA00022801"/>
    </source>
</evidence>
<dbReference type="InterPro" id="IPR015797">
    <property type="entry name" value="NUDIX_hydrolase-like_dom_sf"/>
</dbReference>